<feature type="transmembrane region" description="Helical" evidence="10">
    <location>
        <begin position="20"/>
        <end position="40"/>
    </location>
</feature>
<feature type="transmembrane region" description="Helical" evidence="10">
    <location>
        <begin position="1013"/>
        <end position="1031"/>
    </location>
</feature>
<feature type="transmembrane region" description="Helical" evidence="10">
    <location>
        <begin position="52"/>
        <end position="70"/>
    </location>
</feature>
<dbReference type="InParanoid" id="A0A139WGJ1"/>
<dbReference type="InterPro" id="IPR004117">
    <property type="entry name" value="7tm6_olfct_rcpt"/>
</dbReference>
<evidence type="ECO:0000256" key="2">
    <source>
        <dbReference type="ARBA" id="ARBA00022475"/>
    </source>
</evidence>
<organism evidence="11 12">
    <name type="scientific">Tribolium castaneum</name>
    <name type="common">Red flour beetle</name>
    <dbReference type="NCBI Taxonomy" id="7070"/>
    <lineage>
        <taxon>Eukaryota</taxon>
        <taxon>Metazoa</taxon>
        <taxon>Ecdysozoa</taxon>
        <taxon>Arthropoda</taxon>
        <taxon>Hexapoda</taxon>
        <taxon>Insecta</taxon>
        <taxon>Pterygota</taxon>
        <taxon>Neoptera</taxon>
        <taxon>Endopterygota</taxon>
        <taxon>Coleoptera</taxon>
        <taxon>Polyphaga</taxon>
        <taxon>Cucujiformia</taxon>
        <taxon>Tenebrionidae</taxon>
        <taxon>Tenebrionidae incertae sedis</taxon>
        <taxon>Tribolium</taxon>
    </lineage>
</organism>
<evidence type="ECO:0000256" key="3">
    <source>
        <dbReference type="ARBA" id="ARBA00022606"/>
    </source>
</evidence>
<evidence type="ECO:0000256" key="8">
    <source>
        <dbReference type="ARBA" id="ARBA00023170"/>
    </source>
</evidence>
<evidence type="ECO:0000256" key="9">
    <source>
        <dbReference type="ARBA" id="ARBA00023224"/>
    </source>
</evidence>
<evidence type="ECO:0000256" key="10">
    <source>
        <dbReference type="SAM" id="Phobius"/>
    </source>
</evidence>
<keyword evidence="2" id="KW-1003">Cell membrane</keyword>
<dbReference type="GO" id="GO:0007165">
    <property type="term" value="P:signal transduction"/>
    <property type="evidence" value="ECO:0007669"/>
    <property type="project" value="UniProtKB-KW"/>
</dbReference>
<keyword evidence="8" id="KW-0675">Receptor</keyword>
<dbReference type="Proteomes" id="UP000007266">
    <property type="component" value="Linkage group 6"/>
</dbReference>
<dbReference type="OMA" id="LFITQWA"/>
<feature type="transmembrane region" description="Helical" evidence="10">
    <location>
        <begin position="475"/>
        <end position="491"/>
    </location>
</feature>
<feature type="transmembrane region" description="Helical" evidence="10">
    <location>
        <begin position="817"/>
        <end position="845"/>
    </location>
</feature>
<evidence type="ECO:0000313" key="12">
    <source>
        <dbReference type="Proteomes" id="UP000007266"/>
    </source>
</evidence>
<evidence type="ECO:0000256" key="7">
    <source>
        <dbReference type="ARBA" id="ARBA00023136"/>
    </source>
</evidence>
<dbReference type="PANTHER" id="PTHR21137">
    <property type="entry name" value="ODORANT RECEPTOR"/>
    <property type="match status" value="1"/>
</dbReference>
<keyword evidence="12" id="KW-1185">Reference proteome</keyword>
<evidence type="ECO:0000256" key="1">
    <source>
        <dbReference type="ARBA" id="ARBA00004651"/>
    </source>
</evidence>
<evidence type="ECO:0000256" key="4">
    <source>
        <dbReference type="ARBA" id="ARBA00022692"/>
    </source>
</evidence>
<dbReference type="PANTHER" id="PTHR21137:SF35">
    <property type="entry name" value="ODORANT RECEPTOR 19A-RELATED"/>
    <property type="match status" value="1"/>
</dbReference>
<feature type="transmembrane region" description="Helical" evidence="10">
    <location>
        <begin position="974"/>
        <end position="993"/>
    </location>
</feature>
<evidence type="ECO:0000256" key="6">
    <source>
        <dbReference type="ARBA" id="ARBA00022989"/>
    </source>
</evidence>
<gene>
    <name evidence="11" type="primary">AUGUSTUS-3.0.2_33308</name>
    <name evidence="11" type="ORF">TcasGA2_TC033308</name>
</gene>
<comment type="subcellular location">
    <subcellularLocation>
        <location evidence="1">Cell membrane</location>
        <topology evidence="1">Multi-pass membrane protein</topology>
    </subcellularLocation>
</comment>
<keyword evidence="9" id="KW-0807">Transducer</keyword>
<dbReference type="GO" id="GO:0005886">
    <property type="term" value="C:plasma membrane"/>
    <property type="evidence" value="ECO:0000318"/>
    <property type="project" value="GO_Central"/>
</dbReference>
<dbReference type="GO" id="GO:0005549">
    <property type="term" value="F:odorant binding"/>
    <property type="evidence" value="ECO:0007669"/>
    <property type="project" value="InterPro"/>
</dbReference>
<sequence length="1324" mass="154390">MLKSAGLHPYTKLKIVKFFYHHYLNLFFFIFLLFLAILEVGVSVKCDIYRAIEALSSVLFMTLTLFRYVVNYRNKPSLAWLLEKRSNFWLLEHFEGQIRTDCAKIMHTSSNFIRNYKNYAIVLAAVFYVQPFIFHELQMKIYVPEGWFYYLYLVYWYMTPPLFVSVYGVTSMFCAICIPVTIQFKLLAHRIQNLDFKSEKFQRDLKHLVDYHNFLIDYCTRINRYSNGVLLFEFFITISVCCILIFIAANDYPFVDKIKYAGFIVSQFLDTAIFCYNCELISDASENVGKAAYDSLWYESESKIRRSLILIIVRAQKKVTFSGYGLVRINMMTFTQVFKATLSFTNVHKMSNKQLDPTYYILKIFKAAGVHPDVKVTPFLVFFFWMNCTIVSAVIVLATIGAIFGALDNDINTVVECLQSTFIYIHILGKHFVLFYSKPILSHLLAQRTHFLQLETFDLSTIEQFQQLLKKTSKFVNTFMFCTSCVVFSFYMQPYLTHGDLPVSVYVPDGWYYYIHFGFWPLAPCIVASIYGSDALFCAISVPVIVQFRLLARKIQNWKIENTKLNNQKSRKIFKKNLKELVDHQNFLFEYCNEMNKFNNGIFLNQFLLSVGIICVQLFVVSQKGFKLPNKIKCVGYSFMEIIETAIFCFNAELISDASEDVGNAAYDSLWYESDDPEVRHAITLIIARSQNRIVFSGFGFVWINLKTFTQIFKTALSFYSYLHNVLLGKYPTLFFKKKTLKELLERQKQFWPIDNVEPKLAKKFDQILTNTTKFIRYFIIVTFLVIMNFFLQPILTGDLPVRVYVPSGWFHYINSVYWYLIPVIIGSIYGSDLIFCSLCVPVIIQFQLLAHKFEKFKPQQLKKLVDYHNFLIKYCNDLNKYIEPIFLNQVIVATAIICMQLFIVSQKEFLLPNKLKCLGYCFGEVIETAIYCFNAEMISDAAEKVGIAVYNSQWYKVPRKSVVLVIAKTQKKVVFNGLGLVAINLKTFTQIFKTALSFYSYLNTMIYLSYENIYYTIDSILTIVLYLHIASKYVNLHLHKDTLAMLIQERSKFWPIDTFEMTVRQKCVRILTKSLTIIKSYLGYSLLVVISFLIQPIITGQLPVFMYVPRGTYYIFFVIFMTITPGIMSSIWGVDTLFFSITTPVSIQFKLLAHKFETIDLKMDSKRVRHEFRKLVDYHNFLINYCQNINRMSSGIFLTQYLVAIATSCMQLFITSQPEFGLLNKIKCLTYFIMQIIETGIYCFTAQLISESSENVGNAVYKAPWYDFNCGTRRDIALVIVRSQKKVVFNGLGLVWIKMETFTKIFKTALSFYTYLNTMVYQN</sequence>
<keyword evidence="5" id="KW-0552">Olfaction</keyword>
<name>A0A139WGJ1_TRICA</name>
<accession>A0A139WGJ1</accession>
<feature type="transmembrane region" description="Helical" evidence="10">
    <location>
        <begin position="1082"/>
        <end position="1108"/>
    </location>
</feature>
<dbReference type="Pfam" id="PF02949">
    <property type="entry name" value="7tm_6"/>
    <property type="match status" value="4"/>
</dbReference>
<feature type="transmembrane region" description="Helical" evidence="10">
    <location>
        <begin position="382"/>
        <end position="404"/>
    </location>
</feature>
<feature type="transmembrane region" description="Helical" evidence="10">
    <location>
        <begin position="164"/>
        <end position="188"/>
    </location>
</feature>
<feature type="transmembrane region" description="Helical" evidence="10">
    <location>
        <begin position="230"/>
        <end position="249"/>
    </location>
</feature>
<keyword evidence="4 10" id="KW-0812">Transmembrane</keyword>
<feature type="transmembrane region" description="Helical" evidence="10">
    <location>
        <begin position="1114"/>
        <end position="1135"/>
    </location>
</feature>
<evidence type="ECO:0000256" key="5">
    <source>
        <dbReference type="ARBA" id="ARBA00022725"/>
    </source>
</evidence>
<protein>
    <submittedName>
        <fullName evidence="11">Uncharacterized protein</fullName>
    </submittedName>
</protein>
<dbReference type="GO" id="GO:0004984">
    <property type="term" value="F:olfactory receptor activity"/>
    <property type="evidence" value="ECO:0000318"/>
    <property type="project" value="GO_Central"/>
</dbReference>
<feature type="transmembrane region" description="Helical" evidence="10">
    <location>
        <begin position="511"/>
        <end position="528"/>
    </location>
</feature>
<feature type="transmembrane region" description="Helical" evidence="10">
    <location>
        <begin position="116"/>
        <end position="134"/>
    </location>
</feature>
<keyword evidence="3" id="KW-0716">Sensory transduction</keyword>
<feature type="transmembrane region" description="Helical" evidence="10">
    <location>
        <begin position="775"/>
        <end position="797"/>
    </location>
</feature>
<evidence type="ECO:0000313" key="11">
    <source>
        <dbReference type="EMBL" id="KYB27108.1"/>
    </source>
</evidence>
<dbReference type="EMBL" id="KQ971344">
    <property type="protein sequence ID" value="KYB27108.1"/>
    <property type="molecule type" value="Genomic_DNA"/>
</dbReference>
<reference evidence="11 12" key="2">
    <citation type="journal article" date="2010" name="Nucleic Acids Res.">
        <title>BeetleBase in 2010: revisions to provide comprehensive genomic information for Tribolium castaneum.</title>
        <authorList>
            <person name="Kim H.S."/>
            <person name="Murphy T."/>
            <person name="Xia J."/>
            <person name="Caragea D."/>
            <person name="Park Y."/>
            <person name="Beeman R.W."/>
            <person name="Lorenzen M.D."/>
            <person name="Butcher S."/>
            <person name="Manak J.R."/>
            <person name="Brown S.J."/>
        </authorList>
    </citation>
    <scope>GENOME REANNOTATION</scope>
    <source>
        <strain evidence="11 12">Georgia GA2</strain>
    </source>
</reference>
<feature type="transmembrane region" description="Helical" evidence="10">
    <location>
        <begin position="603"/>
        <end position="621"/>
    </location>
</feature>
<keyword evidence="7 10" id="KW-0472">Membrane</keyword>
<proteinExistence type="predicted"/>
<keyword evidence="6 10" id="KW-1133">Transmembrane helix</keyword>
<reference evidence="11 12" key="1">
    <citation type="journal article" date="2008" name="Nature">
        <title>The genome of the model beetle and pest Tribolium castaneum.</title>
        <authorList>
            <consortium name="Tribolium Genome Sequencing Consortium"/>
            <person name="Richards S."/>
            <person name="Gibbs R.A."/>
            <person name="Weinstock G.M."/>
            <person name="Brown S.J."/>
            <person name="Denell R."/>
            <person name="Beeman R.W."/>
            <person name="Gibbs R."/>
            <person name="Beeman R.W."/>
            <person name="Brown S.J."/>
            <person name="Bucher G."/>
            <person name="Friedrich M."/>
            <person name="Grimmelikhuijzen C.J."/>
            <person name="Klingler M."/>
            <person name="Lorenzen M."/>
            <person name="Richards S."/>
            <person name="Roth S."/>
            <person name="Schroder R."/>
            <person name="Tautz D."/>
            <person name="Zdobnov E.M."/>
            <person name="Muzny D."/>
            <person name="Gibbs R.A."/>
            <person name="Weinstock G.M."/>
            <person name="Attaway T."/>
            <person name="Bell S."/>
            <person name="Buhay C.J."/>
            <person name="Chandrabose M.N."/>
            <person name="Chavez D."/>
            <person name="Clerk-Blankenburg K.P."/>
            <person name="Cree A."/>
            <person name="Dao M."/>
            <person name="Davis C."/>
            <person name="Chacko J."/>
            <person name="Dinh H."/>
            <person name="Dugan-Rocha S."/>
            <person name="Fowler G."/>
            <person name="Garner T.T."/>
            <person name="Garnes J."/>
            <person name="Gnirke A."/>
            <person name="Hawes A."/>
            <person name="Hernandez J."/>
            <person name="Hines S."/>
            <person name="Holder M."/>
            <person name="Hume J."/>
            <person name="Jhangiani S.N."/>
            <person name="Joshi V."/>
            <person name="Khan Z.M."/>
            <person name="Jackson L."/>
            <person name="Kovar C."/>
            <person name="Kowis A."/>
            <person name="Lee S."/>
            <person name="Lewis L.R."/>
            <person name="Margolis J."/>
            <person name="Morgan M."/>
            <person name="Nazareth L.V."/>
            <person name="Nguyen N."/>
            <person name="Okwuonu G."/>
            <person name="Parker D."/>
            <person name="Richards S."/>
            <person name="Ruiz S.J."/>
            <person name="Santibanez J."/>
            <person name="Savard J."/>
            <person name="Scherer S.E."/>
            <person name="Schneider B."/>
            <person name="Sodergren E."/>
            <person name="Tautz D."/>
            <person name="Vattahil S."/>
            <person name="Villasana D."/>
            <person name="White C.S."/>
            <person name="Wright R."/>
            <person name="Park Y."/>
            <person name="Beeman R.W."/>
            <person name="Lord J."/>
            <person name="Oppert B."/>
            <person name="Lorenzen M."/>
            <person name="Brown S."/>
            <person name="Wang L."/>
            <person name="Savard J."/>
            <person name="Tautz D."/>
            <person name="Richards S."/>
            <person name="Weinstock G."/>
            <person name="Gibbs R.A."/>
            <person name="Liu Y."/>
            <person name="Worley K."/>
            <person name="Weinstock G."/>
            <person name="Elsik C.G."/>
            <person name="Reese J.T."/>
            <person name="Elhaik E."/>
            <person name="Landan G."/>
            <person name="Graur D."/>
            <person name="Arensburger P."/>
            <person name="Atkinson P."/>
            <person name="Beeman R.W."/>
            <person name="Beidler J."/>
            <person name="Brown S.J."/>
            <person name="Demuth J.P."/>
            <person name="Drury D.W."/>
            <person name="Du Y.Z."/>
            <person name="Fujiwara H."/>
            <person name="Lorenzen M."/>
            <person name="Maselli V."/>
            <person name="Osanai M."/>
            <person name="Park Y."/>
            <person name="Robertson H.M."/>
            <person name="Tu Z."/>
            <person name="Wang J.J."/>
            <person name="Wang S."/>
            <person name="Richards S."/>
            <person name="Song H."/>
            <person name="Zhang L."/>
            <person name="Sodergren E."/>
            <person name="Werner D."/>
            <person name="Stanke M."/>
            <person name="Morgenstern B."/>
            <person name="Solovyev V."/>
            <person name="Kosarev P."/>
            <person name="Brown G."/>
            <person name="Chen H.C."/>
            <person name="Ermolaeva O."/>
            <person name="Hlavina W."/>
            <person name="Kapustin Y."/>
            <person name="Kiryutin B."/>
            <person name="Kitts P."/>
            <person name="Maglott D."/>
            <person name="Pruitt K."/>
            <person name="Sapojnikov V."/>
            <person name="Souvorov A."/>
            <person name="Mackey A.J."/>
            <person name="Waterhouse R.M."/>
            <person name="Wyder S."/>
            <person name="Zdobnov E.M."/>
            <person name="Zdobnov E.M."/>
            <person name="Wyder S."/>
            <person name="Kriventseva E.V."/>
            <person name="Kadowaki T."/>
            <person name="Bork P."/>
            <person name="Aranda M."/>
            <person name="Bao R."/>
            <person name="Beermann A."/>
            <person name="Berns N."/>
            <person name="Bolognesi R."/>
            <person name="Bonneton F."/>
            <person name="Bopp D."/>
            <person name="Brown S.J."/>
            <person name="Bucher G."/>
            <person name="Butts T."/>
            <person name="Chaumot A."/>
            <person name="Denell R.E."/>
            <person name="Ferrier D.E."/>
            <person name="Friedrich M."/>
            <person name="Gordon C.M."/>
            <person name="Jindra M."/>
            <person name="Klingler M."/>
            <person name="Lan Q."/>
            <person name="Lattorff H.M."/>
            <person name="Laudet V."/>
            <person name="von Levetsow C."/>
            <person name="Liu Z."/>
            <person name="Lutz R."/>
            <person name="Lynch J.A."/>
            <person name="da Fonseca R.N."/>
            <person name="Posnien N."/>
            <person name="Reuter R."/>
            <person name="Roth S."/>
            <person name="Savard J."/>
            <person name="Schinko J.B."/>
            <person name="Schmitt C."/>
            <person name="Schoppmeier M."/>
            <person name="Schroder R."/>
            <person name="Shippy T.D."/>
            <person name="Simonnet F."/>
            <person name="Marques-Souza H."/>
            <person name="Tautz D."/>
            <person name="Tomoyasu Y."/>
            <person name="Trauner J."/>
            <person name="Van der Zee M."/>
            <person name="Vervoort M."/>
            <person name="Wittkopp N."/>
            <person name="Wimmer E.A."/>
            <person name="Yang X."/>
            <person name="Jones A.K."/>
            <person name="Sattelle D.B."/>
            <person name="Ebert P.R."/>
            <person name="Nelson D."/>
            <person name="Scott J.G."/>
            <person name="Beeman R.W."/>
            <person name="Muthukrishnan S."/>
            <person name="Kramer K.J."/>
            <person name="Arakane Y."/>
            <person name="Beeman R.W."/>
            <person name="Zhu Q."/>
            <person name="Hogenkamp D."/>
            <person name="Dixit R."/>
            <person name="Oppert B."/>
            <person name="Jiang H."/>
            <person name="Zou Z."/>
            <person name="Marshall J."/>
            <person name="Elpidina E."/>
            <person name="Vinokurov K."/>
            <person name="Oppert C."/>
            <person name="Zou Z."/>
            <person name="Evans J."/>
            <person name="Lu Z."/>
            <person name="Zhao P."/>
            <person name="Sumathipala N."/>
            <person name="Altincicek B."/>
            <person name="Vilcinskas A."/>
            <person name="Williams M."/>
            <person name="Hultmark D."/>
            <person name="Hetru C."/>
            <person name="Jiang H."/>
            <person name="Grimmelikhuijzen C.J."/>
            <person name="Hauser F."/>
            <person name="Cazzamali G."/>
            <person name="Williamson M."/>
            <person name="Park Y."/>
            <person name="Li B."/>
            <person name="Tanaka Y."/>
            <person name="Predel R."/>
            <person name="Neupert S."/>
            <person name="Schachtner J."/>
            <person name="Verleyen P."/>
            <person name="Raible F."/>
            <person name="Bork P."/>
            <person name="Friedrich M."/>
            <person name="Walden K.K."/>
            <person name="Robertson H.M."/>
            <person name="Angeli S."/>
            <person name="Foret S."/>
            <person name="Bucher G."/>
            <person name="Schuetz S."/>
            <person name="Maleszka R."/>
            <person name="Wimmer E.A."/>
            <person name="Beeman R.W."/>
            <person name="Lorenzen M."/>
            <person name="Tomoyasu Y."/>
            <person name="Miller S.C."/>
            <person name="Grossmann D."/>
            <person name="Bucher G."/>
        </authorList>
    </citation>
    <scope>NUCLEOTIDE SEQUENCE [LARGE SCALE GENOMIC DNA]</scope>
    <source>
        <strain evidence="11 12">Georgia GA2</strain>
    </source>
</reference>
<dbReference type="GO" id="GO:0050911">
    <property type="term" value="P:detection of chemical stimulus involved in sensory perception of smell"/>
    <property type="evidence" value="ECO:0000318"/>
    <property type="project" value="GO_Central"/>
</dbReference>